<feature type="compositionally biased region" description="Basic residues" evidence="1">
    <location>
        <begin position="253"/>
        <end position="265"/>
    </location>
</feature>
<evidence type="ECO:0000313" key="2">
    <source>
        <dbReference type="EMBL" id="MFC5634540.1"/>
    </source>
</evidence>
<dbReference type="Proteomes" id="UP001596154">
    <property type="component" value="Unassembled WGS sequence"/>
</dbReference>
<evidence type="ECO:0000313" key="3">
    <source>
        <dbReference type="Proteomes" id="UP001596154"/>
    </source>
</evidence>
<feature type="region of interest" description="Disordered" evidence="1">
    <location>
        <begin position="214"/>
        <end position="265"/>
    </location>
</feature>
<gene>
    <name evidence="2" type="ORF">ACFPZJ_12270</name>
</gene>
<accession>A0ABW0UQP0</accession>
<sequence>MHPPPAPAPTRRAVSPLDHRLQAVTGHDIDTLWAYRDRGILDEQHAHLVDRPRELAKAQTSVTFYLRLLNRLSSGEFDVDSALFTRIDRTMDQLEEATAARDAAARKVLAALEPIEAAAAARAPDPRQLSTDDQAALLAIAGGAKLYEHLLTGRMSVTAASGTRIPHAKLQQLEDAGLVARDTGHPVHAGQPVALTDAGRAALFAARRAPTVQAPKVPARPGAAALTSPKGSCCLPPTGAGPGPEVHPPSRLRPGRPRRRRGEVP</sequence>
<dbReference type="RefSeq" id="WP_381020446.1">
    <property type="nucleotide sequence ID" value="NZ_JBHSNY010000004.1"/>
</dbReference>
<evidence type="ECO:0000256" key="1">
    <source>
        <dbReference type="SAM" id="MobiDB-lite"/>
    </source>
</evidence>
<keyword evidence="3" id="KW-1185">Reference proteome</keyword>
<comment type="caution">
    <text evidence="2">The sequence shown here is derived from an EMBL/GenBank/DDBJ whole genome shotgun (WGS) entry which is preliminary data.</text>
</comment>
<organism evidence="2 3">
    <name type="scientific">Streptomyces bullii</name>
    <dbReference type="NCBI Taxonomy" id="349910"/>
    <lineage>
        <taxon>Bacteria</taxon>
        <taxon>Bacillati</taxon>
        <taxon>Actinomycetota</taxon>
        <taxon>Actinomycetes</taxon>
        <taxon>Kitasatosporales</taxon>
        <taxon>Streptomycetaceae</taxon>
        <taxon>Streptomyces</taxon>
    </lineage>
</organism>
<evidence type="ECO:0008006" key="4">
    <source>
        <dbReference type="Google" id="ProtNLM"/>
    </source>
</evidence>
<proteinExistence type="predicted"/>
<name>A0ABW0UQP0_9ACTN</name>
<reference evidence="3" key="1">
    <citation type="journal article" date="2019" name="Int. J. Syst. Evol. Microbiol.">
        <title>The Global Catalogue of Microorganisms (GCM) 10K type strain sequencing project: providing services to taxonomists for standard genome sequencing and annotation.</title>
        <authorList>
            <consortium name="The Broad Institute Genomics Platform"/>
            <consortium name="The Broad Institute Genome Sequencing Center for Infectious Disease"/>
            <person name="Wu L."/>
            <person name="Ma J."/>
        </authorList>
    </citation>
    <scope>NUCLEOTIDE SEQUENCE [LARGE SCALE GENOMIC DNA]</scope>
    <source>
        <strain evidence="3">CGMCC 4.7248</strain>
    </source>
</reference>
<protein>
    <recommendedName>
        <fullName evidence="4">MarR family transcriptional regulator</fullName>
    </recommendedName>
</protein>
<dbReference type="EMBL" id="JBHSNY010000004">
    <property type="protein sequence ID" value="MFC5634540.1"/>
    <property type="molecule type" value="Genomic_DNA"/>
</dbReference>